<feature type="region of interest" description="Disordered" evidence="1">
    <location>
        <begin position="52"/>
        <end position="74"/>
    </location>
</feature>
<accession>A0A0X3PL37</accession>
<feature type="compositionally biased region" description="Basic and acidic residues" evidence="1">
    <location>
        <begin position="9"/>
        <end position="21"/>
    </location>
</feature>
<evidence type="ECO:0000256" key="1">
    <source>
        <dbReference type="SAM" id="MobiDB-lite"/>
    </source>
</evidence>
<gene>
    <name evidence="2" type="ORF">TR125094</name>
</gene>
<feature type="compositionally biased region" description="Polar residues" evidence="1">
    <location>
        <begin position="459"/>
        <end position="470"/>
    </location>
</feature>
<name>A0A0X3PL37_SCHSO</name>
<feature type="region of interest" description="Disordered" evidence="1">
    <location>
        <begin position="1232"/>
        <end position="1275"/>
    </location>
</feature>
<feature type="region of interest" description="Disordered" evidence="1">
    <location>
        <begin position="277"/>
        <end position="493"/>
    </location>
</feature>
<feature type="compositionally biased region" description="Polar residues" evidence="1">
    <location>
        <begin position="797"/>
        <end position="809"/>
    </location>
</feature>
<feature type="compositionally biased region" description="Polar residues" evidence="1">
    <location>
        <begin position="1175"/>
        <end position="1184"/>
    </location>
</feature>
<feature type="region of interest" description="Disordered" evidence="1">
    <location>
        <begin position="115"/>
        <end position="141"/>
    </location>
</feature>
<feature type="compositionally biased region" description="Basic and acidic residues" evidence="1">
    <location>
        <begin position="1088"/>
        <end position="1099"/>
    </location>
</feature>
<feature type="region of interest" description="Disordered" evidence="1">
    <location>
        <begin position="1"/>
        <end position="21"/>
    </location>
</feature>
<protein>
    <submittedName>
        <fullName evidence="2">Uncharacterized protein</fullName>
    </submittedName>
</protein>
<feature type="compositionally biased region" description="Basic and acidic residues" evidence="1">
    <location>
        <begin position="435"/>
        <end position="448"/>
    </location>
</feature>
<proteinExistence type="predicted"/>
<feature type="compositionally biased region" description="Polar residues" evidence="1">
    <location>
        <begin position="403"/>
        <end position="430"/>
    </location>
</feature>
<feature type="compositionally biased region" description="Acidic residues" evidence="1">
    <location>
        <begin position="675"/>
        <end position="685"/>
    </location>
</feature>
<feature type="compositionally biased region" description="Polar residues" evidence="1">
    <location>
        <begin position="758"/>
        <end position="768"/>
    </location>
</feature>
<feature type="compositionally biased region" description="Basic and acidic residues" evidence="1">
    <location>
        <begin position="1236"/>
        <end position="1260"/>
    </location>
</feature>
<feature type="compositionally biased region" description="Polar residues" evidence="1">
    <location>
        <begin position="987"/>
        <end position="996"/>
    </location>
</feature>
<feature type="compositionally biased region" description="Polar residues" evidence="1">
    <location>
        <begin position="695"/>
        <end position="705"/>
    </location>
</feature>
<reference evidence="2" key="1">
    <citation type="submission" date="2016-01" db="EMBL/GenBank/DDBJ databases">
        <title>Reference transcriptome for the parasite Schistocephalus solidus: insights into the molecular evolution of parasitism.</title>
        <authorList>
            <person name="Hebert F.O."/>
            <person name="Grambauer S."/>
            <person name="Barber I."/>
            <person name="Landry C.R."/>
            <person name="Aubin-Horth N."/>
        </authorList>
    </citation>
    <scope>NUCLEOTIDE SEQUENCE</scope>
</reference>
<feature type="compositionally biased region" description="Low complexity" evidence="1">
    <location>
        <begin position="1030"/>
        <end position="1043"/>
    </location>
</feature>
<feature type="compositionally biased region" description="Polar residues" evidence="1">
    <location>
        <begin position="725"/>
        <end position="746"/>
    </location>
</feature>
<sequence>MPRRLRAVRSTDRGKRSKYNEVSRPRDTLWNRLFAAGYSTYVSLSRARTQAADNGAGKLPSLTRAEDGDSSKTLAAHPRLKDHEQCTPVKEPDYCPTKTLEQVVYVANTEDGQGVNDYLRRGNSDGEFGRKNTQLTKSKPTNHHGIRRWIESGEYIEFLRRGGHGGWNWFDRRRKKSLAYLEMRTMKRGCTNPQSSDHEVRVQPVTREIGYAREIDSATFRRQLKFLLLDKSEPSSEQLMRLSCELKTFIALRRRELHGEMGKGSTGVVDMRTVEGAETQRDRPSSLAPSRAVSPDDTEQRTSANSRSGHRSLTENSNAIAPRSVRESGGHSVLSPRLTQSVSTSGKNDSIRAPSEAGALTETRVTESNNKPQGCCGRGKKKNEDATEQDLSPGFESEASDVSRGSKQGSIFSQVRKSSSRPGSKLSFRSSAGKLGRDSSADKSDKLSRGKKVSPPEPTTISNEPTQGRRPSTFGLGPRIGAPGVNVYNQQGPVSHPLPNSAAGAEGSCAGVDGLCRCSLMSANQAPYLGPSMMSPQSLAETAAPTSYAPYQPTEPEVGWSSPPAVVSSQSPQSPTYPAPLLNKGTRRPPKLSEAKVRSSAKASLLQPRISEPFSPAESPEEDEKSGGRIICGDYEESSSKRSREQGSSMNTSREDQHARGCCFRKKRNSKSENSDDNLNTDDLDGPLGRRSVGSFKNSKASGSLNRARPSGKQKPGTSLVGGRKSSNAKHGTSEDSLLQDSSARSPSLKVASGYNKARSNGQKTPGQNFVHDPQAGAGGAVTPLTTRPPTPLSRPIMTTPSPLSTVNVSPVRGPEHNWTPSASPLPERHIPAAMENGCRMCPLHCRPFISPHPGQLAMVQPTPTESLAHSGFTPKATAFPPYSSVAPTPPIETSQNVMACAGMEGPGYMVEVQVPGHPMNGVTMVPPNETPNQPIVQTSVADLAEQRDVPKSEALFVPPGGQGTDAPTHTIEIQFHGERMSSVTVATKNAASNRPTIYAPPSEFKEQSEKSKSTASATTLRSDVPGIPSRSASSASVGSRLSKQTEGGSEAASRLDEKQEEGSTGGKGCCGKRKRKPADNEEEGEADVSKRLEGKDAKMSMNTEGTGATGERRPSQRPSLLSCYKKQTSDQAEHETDSRTQSAVPGQKSLKLSSKYMADDGRKPESVQPFEYTPSRSASYSLAAANTSELSWPGLEAPLHSTEVKSQAPRLSCINVTASKAMSTQPAFHSTVTDMTEKSETTRPWKPRSSEADRGRRSPENASPAAPKEESRFIVGQRPGTPAGAGQTVMVNPPDNAPASLSNGTTVECCMDPGGFGQQRQPGLNNMPRCQCTTCPRIRPLPQNGCMTTGQTVWVLMPMAMGANGMVGMPAPCPCHGRR</sequence>
<dbReference type="EMBL" id="GEEE01012668">
    <property type="protein sequence ID" value="JAP50557.1"/>
    <property type="molecule type" value="Transcribed_RNA"/>
</dbReference>
<feature type="compositionally biased region" description="Basic and acidic residues" evidence="1">
    <location>
        <begin position="1004"/>
        <end position="1013"/>
    </location>
</feature>
<feature type="compositionally biased region" description="Polar residues" evidence="1">
    <location>
        <begin position="337"/>
        <end position="348"/>
    </location>
</feature>
<feature type="region of interest" description="Disordered" evidence="1">
    <location>
        <begin position="987"/>
        <end position="1184"/>
    </location>
</feature>
<evidence type="ECO:0000313" key="2">
    <source>
        <dbReference type="EMBL" id="JAP50557.1"/>
    </source>
</evidence>
<organism evidence="2">
    <name type="scientific">Schistocephalus solidus</name>
    <name type="common">Tapeworm</name>
    <dbReference type="NCBI Taxonomy" id="70667"/>
    <lineage>
        <taxon>Eukaryota</taxon>
        <taxon>Metazoa</taxon>
        <taxon>Spiralia</taxon>
        <taxon>Lophotrochozoa</taxon>
        <taxon>Platyhelminthes</taxon>
        <taxon>Cestoda</taxon>
        <taxon>Eucestoda</taxon>
        <taxon>Diphyllobothriidea</taxon>
        <taxon>Diphyllobothriidae</taxon>
        <taxon>Schistocephalus</taxon>
    </lineage>
</organism>
<feature type="compositionally biased region" description="Low complexity" evidence="1">
    <location>
        <begin position="561"/>
        <end position="580"/>
    </location>
</feature>
<feature type="compositionally biased region" description="Basic and acidic residues" evidence="1">
    <location>
        <begin position="118"/>
        <end position="130"/>
    </location>
</feature>
<feature type="region of interest" description="Disordered" evidence="1">
    <location>
        <begin position="547"/>
        <end position="827"/>
    </location>
</feature>
<feature type="compositionally biased region" description="Basic and acidic residues" evidence="1">
    <location>
        <begin position="1128"/>
        <end position="1139"/>
    </location>
</feature>